<dbReference type="KEGG" id="ete:ETEE_3184"/>
<evidence type="ECO:0000313" key="3">
    <source>
        <dbReference type="Proteomes" id="UP000028681"/>
    </source>
</evidence>
<feature type="compositionally biased region" description="Basic residues" evidence="1">
    <location>
        <begin position="26"/>
        <end position="43"/>
    </location>
</feature>
<accession>A0A076LSH6</accession>
<dbReference type="AlphaFoldDB" id="A0A076LSH6"/>
<gene>
    <name evidence="2" type="ORF">ETEE_3184</name>
</gene>
<evidence type="ECO:0000256" key="1">
    <source>
        <dbReference type="SAM" id="MobiDB-lite"/>
    </source>
</evidence>
<organism evidence="2 3">
    <name type="scientific">Edwardsiella anguillarum ET080813</name>
    <dbReference type="NCBI Taxonomy" id="667120"/>
    <lineage>
        <taxon>Bacteria</taxon>
        <taxon>Pseudomonadati</taxon>
        <taxon>Pseudomonadota</taxon>
        <taxon>Gammaproteobacteria</taxon>
        <taxon>Enterobacterales</taxon>
        <taxon>Hafniaceae</taxon>
        <taxon>Edwardsiella</taxon>
    </lineage>
</organism>
<reference evidence="2 3" key="1">
    <citation type="journal article" date="2012" name="PLoS ONE">
        <title>Edwardsiella comparative phylogenomics reveal the new intra/inter-species taxonomic relationships, virulence evolution and niche adaptation mechanisms.</title>
        <authorList>
            <person name="Yang M."/>
            <person name="Lv Y."/>
            <person name="Xiao J."/>
            <person name="Wu H."/>
            <person name="Zheng H."/>
            <person name="Liu Q."/>
            <person name="Zhang Y."/>
            <person name="Wang Q."/>
        </authorList>
    </citation>
    <scope>NUCLEOTIDE SEQUENCE [LARGE SCALE GENOMIC DNA]</scope>
    <source>
        <strain evidence="3">080813</strain>
    </source>
</reference>
<sequence>MPTVWLKKTIKWRAGRGIRNKYCKNKRKQHGTERRRRAKKHKKAGPEPCLIGYPWRPVAARD</sequence>
<dbReference type="Proteomes" id="UP000028681">
    <property type="component" value="Chromosome"/>
</dbReference>
<name>A0A076LSH6_9GAMM</name>
<proteinExistence type="predicted"/>
<dbReference type="EMBL" id="CP006664">
    <property type="protein sequence ID" value="AIJ09612.1"/>
    <property type="molecule type" value="Genomic_DNA"/>
</dbReference>
<protein>
    <submittedName>
        <fullName evidence="2">Uncharacterized protein</fullName>
    </submittedName>
</protein>
<evidence type="ECO:0000313" key="2">
    <source>
        <dbReference type="EMBL" id="AIJ09612.1"/>
    </source>
</evidence>
<dbReference type="HOGENOM" id="CLU_3042912_0_0_6"/>
<feature type="region of interest" description="Disordered" evidence="1">
    <location>
        <begin position="26"/>
        <end position="47"/>
    </location>
</feature>